<proteinExistence type="predicted"/>
<accession>A0A8E2EMR9</accession>
<evidence type="ECO:0000313" key="1">
    <source>
        <dbReference type="EMBL" id="OCL01343.1"/>
    </source>
</evidence>
<dbReference type="EMBL" id="KV751146">
    <property type="protein sequence ID" value="OCL01343.1"/>
    <property type="molecule type" value="Genomic_DNA"/>
</dbReference>
<dbReference type="AlphaFoldDB" id="A0A8E2EMR9"/>
<sequence>MKHCSDQPLCNIVYFPNTKLHHLYPYRYQYQFSVSFSVILPFLTERAARIIFFRLDLHSLSLYRAPSKLSFAYCVIVYCFLSLGVEGGFREGAGDARVAEYLSG</sequence>
<keyword evidence="2" id="KW-1185">Reference proteome</keyword>
<name>A0A8E2EMR9_9PEZI</name>
<reference evidence="1 2" key="1">
    <citation type="journal article" date="2016" name="Nat. Commun.">
        <title>Ectomycorrhizal ecology is imprinted in the genome of the dominant symbiotic fungus Cenococcum geophilum.</title>
        <authorList>
            <consortium name="DOE Joint Genome Institute"/>
            <person name="Peter M."/>
            <person name="Kohler A."/>
            <person name="Ohm R.A."/>
            <person name="Kuo A."/>
            <person name="Krutzmann J."/>
            <person name="Morin E."/>
            <person name="Arend M."/>
            <person name="Barry K.W."/>
            <person name="Binder M."/>
            <person name="Choi C."/>
            <person name="Clum A."/>
            <person name="Copeland A."/>
            <person name="Grisel N."/>
            <person name="Haridas S."/>
            <person name="Kipfer T."/>
            <person name="LaButti K."/>
            <person name="Lindquist E."/>
            <person name="Lipzen A."/>
            <person name="Maire R."/>
            <person name="Meier B."/>
            <person name="Mihaltcheva S."/>
            <person name="Molinier V."/>
            <person name="Murat C."/>
            <person name="Poggeler S."/>
            <person name="Quandt C.A."/>
            <person name="Sperisen C."/>
            <person name="Tritt A."/>
            <person name="Tisserant E."/>
            <person name="Crous P.W."/>
            <person name="Henrissat B."/>
            <person name="Nehls U."/>
            <person name="Egli S."/>
            <person name="Spatafora J.W."/>
            <person name="Grigoriev I.V."/>
            <person name="Martin F.M."/>
        </authorList>
    </citation>
    <scope>NUCLEOTIDE SEQUENCE [LARGE SCALE GENOMIC DNA]</scope>
    <source>
        <strain evidence="1 2">CBS 207.34</strain>
    </source>
</reference>
<evidence type="ECO:0000313" key="2">
    <source>
        <dbReference type="Proteomes" id="UP000250140"/>
    </source>
</evidence>
<protein>
    <submittedName>
        <fullName evidence="1">Uncharacterized protein</fullName>
    </submittedName>
</protein>
<dbReference type="Proteomes" id="UP000250140">
    <property type="component" value="Unassembled WGS sequence"/>
</dbReference>
<organism evidence="1 2">
    <name type="scientific">Glonium stellatum</name>
    <dbReference type="NCBI Taxonomy" id="574774"/>
    <lineage>
        <taxon>Eukaryota</taxon>
        <taxon>Fungi</taxon>
        <taxon>Dikarya</taxon>
        <taxon>Ascomycota</taxon>
        <taxon>Pezizomycotina</taxon>
        <taxon>Dothideomycetes</taxon>
        <taxon>Pleosporomycetidae</taxon>
        <taxon>Gloniales</taxon>
        <taxon>Gloniaceae</taxon>
        <taxon>Glonium</taxon>
    </lineage>
</organism>
<gene>
    <name evidence="1" type="ORF">AOQ84DRAFT_13379</name>
</gene>